<reference evidence="9" key="1">
    <citation type="submission" date="2018-05" db="EMBL/GenBank/DDBJ databases">
        <authorList>
            <person name="Lanie J.A."/>
            <person name="Ng W.-L."/>
            <person name="Kazmierczak K.M."/>
            <person name="Andrzejewski T.M."/>
            <person name="Davidsen T.M."/>
            <person name="Wayne K.J."/>
            <person name="Tettelin H."/>
            <person name="Glass J.I."/>
            <person name="Rusch D."/>
            <person name="Podicherti R."/>
            <person name="Tsui H.-C.T."/>
            <person name="Winkler M.E."/>
        </authorList>
    </citation>
    <scope>NUCLEOTIDE SEQUENCE</scope>
</reference>
<evidence type="ECO:0000313" key="9">
    <source>
        <dbReference type="EMBL" id="SUZ58448.1"/>
    </source>
</evidence>
<dbReference type="SUPFAM" id="SSF141322">
    <property type="entry name" value="NfeD domain-like"/>
    <property type="match status" value="1"/>
</dbReference>
<feature type="transmembrane region" description="Helical" evidence="5">
    <location>
        <begin position="239"/>
        <end position="259"/>
    </location>
</feature>
<feature type="transmembrane region" description="Helical" evidence="5">
    <location>
        <begin position="265"/>
        <end position="284"/>
    </location>
</feature>
<accession>A0A381NX28</accession>
<dbReference type="EMBL" id="UINC01000621">
    <property type="protein sequence ID" value="SUZ58448.1"/>
    <property type="molecule type" value="Genomic_DNA"/>
</dbReference>
<gene>
    <name evidence="9" type="ORF">METZ01_LOCUS11302</name>
</gene>
<name>A0A381NX28_9ZZZZ</name>
<evidence type="ECO:0000256" key="1">
    <source>
        <dbReference type="ARBA" id="ARBA00004141"/>
    </source>
</evidence>
<feature type="domain" description="NfeD-like C-terminal" evidence="6">
    <location>
        <begin position="376"/>
        <end position="431"/>
    </location>
</feature>
<dbReference type="PANTHER" id="PTHR33507:SF3">
    <property type="entry name" value="INNER MEMBRANE PROTEIN YBBJ"/>
    <property type="match status" value="1"/>
</dbReference>
<evidence type="ECO:0000256" key="4">
    <source>
        <dbReference type="ARBA" id="ARBA00023136"/>
    </source>
</evidence>
<dbReference type="SUPFAM" id="SSF52096">
    <property type="entry name" value="ClpP/crotonase"/>
    <property type="match status" value="1"/>
</dbReference>
<evidence type="ECO:0000256" key="2">
    <source>
        <dbReference type="ARBA" id="ARBA00022692"/>
    </source>
</evidence>
<feature type="transmembrane region" description="Helical" evidence="5">
    <location>
        <begin position="209"/>
        <end position="232"/>
    </location>
</feature>
<protein>
    <submittedName>
        <fullName evidence="9">Uncharacterized protein</fullName>
    </submittedName>
</protein>
<feature type="domain" description="NfeD1b N-terminal" evidence="8">
    <location>
        <begin position="15"/>
        <end position="199"/>
    </location>
</feature>
<dbReference type="AlphaFoldDB" id="A0A381NX28"/>
<dbReference type="Gene3D" id="2.40.50.140">
    <property type="entry name" value="Nucleic acid-binding proteins"/>
    <property type="match status" value="1"/>
</dbReference>
<dbReference type="Pfam" id="PF25145">
    <property type="entry name" value="NfeD1b_N"/>
    <property type="match status" value="1"/>
</dbReference>
<dbReference type="CDD" id="cd07021">
    <property type="entry name" value="Clp_protease_NfeD_like"/>
    <property type="match status" value="1"/>
</dbReference>
<dbReference type="GO" id="GO:0005886">
    <property type="term" value="C:plasma membrane"/>
    <property type="evidence" value="ECO:0007669"/>
    <property type="project" value="TreeGrafter"/>
</dbReference>
<evidence type="ECO:0000259" key="7">
    <source>
        <dbReference type="Pfam" id="PF24961"/>
    </source>
</evidence>
<keyword evidence="4 5" id="KW-0472">Membrane</keyword>
<keyword evidence="3 5" id="KW-1133">Transmembrane helix</keyword>
<keyword evidence="2 5" id="KW-0812">Transmembrane</keyword>
<feature type="domain" description="NfeD integral membrane" evidence="7">
    <location>
        <begin position="218"/>
        <end position="342"/>
    </location>
</feature>
<dbReference type="InterPro" id="IPR056738">
    <property type="entry name" value="NfeD1b_N"/>
</dbReference>
<organism evidence="9">
    <name type="scientific">marine metagenome</name>
    <dbReference type="NCBI Taxonomy" id="408172"/>
    <lineage>
        <taxon>unclassified sequences</taxon>
        <taxon>metagenomes</taxon>
        <taxon>ecological metagenomes</taxon>
    </lineage>
</organism>
<dbReference type="PANTHER" id="PTHR33507">
    <property type="entry name" value="INNER MEMBRANE PROTEIN YBBJ"/>
    <property type="match status" value="1"/>
</dbReference>
<dbReference type="Pfam" id="PF24961">
    <property type="entry name" value="NfeD_membrane"/>
    <property type="match status" value="1"/>
</dbReference>
<comment type="subcellular location">
    <subcellularLocation>
        <location evidence="1">Membrane</location>
        <topology evidence="1">Multi-pass membrane protein</topology>
    </subcellularLocation>
</comment>
<feature type="transmembrane region" description="Helical" evidence="5">
    <location>
        <begin position="328"/>
        <end position="346"/>
    </location>
</feature>
<evidence type="ECO:0000259" key="6">
    <source>
        <dbReference type="Pfam" id="PF01957"/>
    </source>
</evidence>
<dbReference type="InterPro" id="IPR052165">
    <property type="entry name" value="Membrane_assoc_protease"/>
</dbReference>
<dbReference type="InterPro" id="IPR002810">
    <property type="entry name" value="NfeD-like_C"/>
</dbReference>
<dbReference type="InterPro" id="IPR029045">
    <property type="entry name" value="ClpP/crotonase-like_dom_sf"/>
</dbReference>
<evidence type="ECO:0000259" key="8">
    <source>
        <dbReference type="Pfam" id="PF25145"/>
    </source>
</evidence>
<proteinExistence type="predicted"/>
<dbReference type="InterPro" id="IPR012340">
    <property type="entry name" value="NA-bd_OB-fold"/>
</dbReference>
<sequence length="432" mass="47709">MPVLFINAQEKKTIVFVGEIKQNIDPRTNRYTKLFLEKAKEKDVDIIIIEMDTYGGAVNDADDIRTMILDYNKPIYVWINKDAASAGALISIACDSIYMSSGASIGAATVVTADGTAAPDKYQSYMRSIMRSTAEAKNRDPKIAEAMVDEDIQVDSISQEGKVITFSTIEAIENGFCEAELNSIEEILNRNNIENYKVERYELSSTENIISLFLNPVVSSILILLIIGGLYFELQTPGIGFPIMASIVALILYLTPYYLNGLAENWEIFLFLIGMIFIVIEVFVIPGFGVAGIFGLALTIGSLMLLMLNNDVFDFTFVVSKDILNASGSILIAVLGFGLLLFFGGIKFTESQVFKRVMLEDTQDLDKGYISRKYPDKLIGKSGKAMTILRPSGKITISDKIYDATTSGEYIEKKSKIIVLSNEGSTLKVKKS</sequence>
<dbReference type="Gene3D" id="3.90.226.10">
    <property type="entry name" value="2-enoyl-CoA Hydratase, Chain A, domain 1"/>
    <property type="match status" value="1"/>
</dbReference>
<evidence type="ECO:0000256" key="3">
    <source>
        <dbReference type="ARBA" id="ARBA00022989"/>
    </source>
</evidence>
<evidence type="ECO:0000256" key="5">
    <source>
        <dbReference type="SAM" id="Phobius"/>
    </source>
</evidence>
<dbReference type="Pfam" id="PF01957">
    <property type="entry name" value="NfeD"/>
    <property type="match status" value="1"/>
</dbReference>
<feature type="transmembrane region" description="Helical" evidence="5">
    <location>
        <begin position="291"/>
        <end position="308"/>
    </location>
</feature>
<dbReference type="InterPro" id="IPR056739">
    <property type="entry name" value="NfeD_membrane"/>
</dbReference>